<feature type="region of interest" description="Disordered" evidence="1">
    <location>
        <begin position="17"/>
        <end position="41"/>
    </location>
</feature>
<gene>
    <name evidence="2" type="ORF">NP233_g12991</name>
</gene>
<evidence type="ECO:0000313" key="2">
    <source>
        <dbReference type="EMBL" id="KAJ3551912.1"/>
    </source>
</evidence>
<evidence type="ECO:0000313" key="3">
    <source>
        <dbReference type="Proteomes" id="UP001213000"/>
    </source>
</evidence>
<name>A0AAD5VJ45_9AGAR</name>
<feature type="region of interest" description="Disordered" evidence="1">
    <location>
        <begin position="214"/>
        <end position="297"/>
    </location>
</feature>
<sequence length="297" mass="31923">MSLPVSHYLRSGLIVTSTSPQYDNKGRQLPFQESPSERHERHAFVKSIRCQRNVAKWMHDQGYAHSAAADAHSSSSSSSESSSPRTPASPLTHPHTHPVNDTFHQQKMKLQTAEALDAELQKLILASRNIHPPQHRQSRNYKNLHLPGATPSRGFSTSSSSPQRAQVPASTPPRGIFDSPNTAFSAYPSSQHTTSKELNSGEPYLFYSSSPSFSTLTSRSSSMLPSSSTSPAAGIGEFPYPAASPSDSSRSSSHSRSLSSPAPLTSPSSSLSPRSLTSLNSYSTTVSASPKPRVGAH</sequence>
<protein>
    <submittedName>
        <fullName evidence="2">Uncharacterized protein</fullName>
    </submittedName>
</protein>
<accession>A0AAD5VJ45</accession>
<dbReference type="EMBL" id="JANIEX010002132">
    <property type="protein sequence ID" value="KAJ3551912.1"/>
    <property type="molecule type" value="Genomic_DNA"/>
</dbReference>
<feature type="region of interest" description="Disordered" evidence="1">
    <location>
        <begin position="66"/>
        <end position="100"/>
    </location>
</feature>
<organism evidence="2 3">
    <name type="scientific">Leucocoprinus birnbaumii</name>
    <dbReference type="NCBI Taxonomy" id="56174"/>
    <lineage>
        <taxon>Eukaryota</taxon>
        <taxon>Fungi</taxon>
        <taxon>Dikarya</taxon>
        <taxon>Basidiomycota</taxon>
        <taxon>Agaricomycotina</taxon>
        <taxon>Agaricomycetes</taxon>
        <taxon>Agaricomycetidae</taxon>
        <taxon>Agaricales</taxon>
        <taxon>Agaricineae</taxon>
        <taxon>Agaricaceae</taxon>
        <taxon>Leucocoprinus</taxon>
    </lineage>
</organism>
<dbReference type="Proteomes" id="UP001213000">
    <property type="component" value="Unassembled WGS sequence"/>
</dbReference>
<reference evidence="2" key="1">
    <citation type="submission" date="2022-07" db="EMBL/GenBank/DDBJ databases">
        <title>Genome Sequence of Leucocoprinus birnbaumii.</title>
        <authorList>
            <person name="Buettner E."/>
        </authorList>
    </citation>
    <scope>NUCLEOTIDE SEQUENCE</scope>
    <source>
        <strain evidence="2">VT141</strain>
    </source>
</reference>
<evidence type="ECO:0000256" key="1">
    <source>
        <dbReference type="SAM" id="MobiDB-lite"/>
    </source>
</evidence>
<keyword evidence="3" id="KW-1185">Reference proteome</keyword>
<feature type="region of interest" description="Disordered" evidence="1">
    <location>
        <begin position="128"/>
        <end position="196"/>
    </location>
</feature>
<feature type="compositionally biased region" description="Low complexity" evidence="1">
    <location>
        <begin position="66"/>
        <end position="83"/>
    </location>
</feature>
<comment type="caution">
    <text evidence="2">The sequence shown here is derived from an EMBL/GenBank/DDBJ whole genome shotgun (WGS) entry which is preliminary data.</text>
</comment>
<feature type="compositionally biased region" description="Polar residues" evidence="1">
    <location>
        <begin position="179"/>
        <end position="196"/>
    </location>
</feature>
<proteinExistence type="predicted"/>
<feature type="compositionally biased region" description="Low complexity" evidence="1">
    <location>
        <begin position="241"/>
        <end position="279"/>
    </location>
</feature>
<dbReference type="AlphaFoldDB" id="A0AAD5VJ45"/>
<feature type="compositionally biased region" description="Low complexity" evidence="1">
    <location>
        <begin position="214"/>
        <end position="231"/>
    </location>
</feature>